<evidence type="ECO:0000259" key="1">
    <source>
        <dbReference type="Pfam" id="PF02698"/>
    </source>
</evidence>
<sequence>MKYSAIIVLANLMDREGFLNEETSRRMDLAIEEFNKDKAPWMITCGWDYRDDSSIKIADAMKKYAKEKNIPVDRIIVELNSRDTVGDAIFTKNNIVKNKEWKKILVVTSDYHVDRTRKIFEFVYGDQYHIDVIGSETEQKNELKINEERSLNKFYETFEGIESGSDDLIKNRLIDKHPFYNGEIYSKVCF</sequence>
<gene>
    <name evidence="2" type="ordered locus">Dacet_0629</name>
</gene>
<dbReference type="Gene3D" id="3.40.50.620">
    <property type="entry name" value="HUPs"/>
    <property type="match status" value="1"/>
</dbReference>
<dbReference type="AlphaFoldDB" id="D4H4M4"/>
<dbReference type="PaxDb" id="522772-Dacet_0629"/>
<accession>D4H4M4</accession>
<name>D4H4M4_DENA2</name>
<dbReference type="PANTHER" id="PTHR30336:SF20">
    <property type="entry name" value="DUF218 DOMAIN-CONTAINING PROTEIN"/>
    <property type="match status" value="1"/>
</dbReference>
<dbReference type="InterPro" id="IPR051599">
    <property type="entry name" value="Cell_Envelope_Assoc"/>
</dbReference>
<dbReference type="InterPro" id="IPR014729">
    <property type="entry name" value="Rossmann-like_a/b/a_fold"/>
</dbReference>
<evidence type="ECO:0000313" key="3">
    <source>
        <dbReference type="Proteomes" id="UP000002012"/>
    </source>
</evidence>
<protein>
    <recommendedName>
        <fullName evidence="1">DUF218 domain-containing protein</fullName>
    </recommendedName>
</protein>
<dbReference type="STRING" id="522772.Dacet_0629"/>
<dbReference type="Pfam" id="PF02698">
    <property type="entry name" value="DUF218"/>
    <property type="match status" value="1"/>
</dbReference>
<dbReference type="HOGENOM" id="CLU_1425878_0_0_0"/>
<organism evidence="2 3">
    <name type="scientific">Denitrovibrio acetiphilus (strain DSM 12809 / NBRC 114555 / N2460)</name>
    <dbReference type="NCBI Taxonomy" id="522772"/>
    <lineage>
        <taxon>Bacteria</taxon>
        <taxon>Pseudomonadati</taxon>
        <taxon>Deferribacterota</taxon>
        <taxon>Deferribacteres</taxon>
        <taxon>Deferribacterales</taxon>
        <taxon>Geovibrionaceae</taxon>
        <taxon>Denitrovibrio</taxon>
    </lineage>
</organism>
<dbReference type="CDD" id="cd06259">
    <property type="entry name" value="YdcF-like"/>
    <property type="match status" value="1"/>
</dbReference>
<dbReference type="RefSeq" id="WP_013009962.1">
    <property type="nucleotide sequence ID" value="NC_013943.1"/>
</dbReference>
<evidence type="ECO:0000313" key="2">
    <source>
        <dbReference type="EMBL" id="ADD67418.1"/>
    </source>
</evidence>
<proteinExistence type="predicted"/>
<dbReference type="EMBL" id="CP001968">
    <property type="protein sequence ID" value="ADD67418.1"/>
    <property type="molecule type" value="Genomic_DNA"/>
</dbReference>
<dbReference type="OrthoDB" id="9087094at2"/>
<reference evidence="2 3" key="1">
    <citation type="journal article" date="2010" name="Stand. Genomic Sci.">
        <title>Complete genome sequence of Denitrovibrio acetiphilus type strain (N2460).</title>
        <authorList>
            <person name="Kiss H."/>
            <person name="Lang E."/>
            <person name="Lapidus A."/>
            <person name="Copeland A."/>
            <person name="Nolan M."/>
            <person name="Glavina Del Rio T."/>
            <person name="Chen F."/>
            <person name="Lucas S."/>
            <person name="Tice H."/>
            <person name="Cheng J.F."/>
            <person name="Han C."/>
            <person name="Goodwin L."/>
            <person name="Pitluck S."/>
            <person name="Liolios K."/>
            <person name="Pati A."/>
            <person name="Ivanova N."/>
            <person name="Mavromatis K."/>
            <person name="Chen A."/>
            <person name="Palaniappan K."/>
            <person name="Land M."/>
            <person name="Hauser L."/>
            <person name="Chang Y.J."/>
            <person name="Jeffries C.D."/>
            <person name="Detter J.C."/>
            <person name="Brettin T."/>
            <person name="Spring S."/>
            <person name="Rohde M."/>
            <person name="Goker M."/>
            <person name="Woyke T."/>
            <person name="Bristow J."/>
            <person name="Eisen J.A."/>
            <person name="Markowitz V."/>
            <person name="Hugenholtz P."/>
            <person name="Kyrpides N.C."/>
            <person name="Klenk H.P."/>
        </authorList>
    </citation>
    <scope>NUCLEOTIDE SEQUENCE [LARGE SCALE GENOMIC DNA]</scope>
    <source>
        <strain evidence="3">DSM 12809 / NBRC 114555 / N2460</strain>
    </source>
</reference>
<dbReference type="KEGG" id="dap:Dacet_0629"/>
<dbReference type="GO" id="GO:0005886">
    <property type="term" value="C:plasma membrane"/>
    <property type="evidence" value="ECO:0007669"/>
    <property type="project" value="TreeGrafter"/>
</dbReference>
<dbReference type="InParanoid" id="D4H4M4"/>
<feature type="domain" description="DUF218" evidence="1">
    <location>
        <begin position="5"/>
        <end position="123"/>
    </location>
</feature>
<dbReference type="InterPro" id="IPR003848">
    <property type="entry name" value="DUF218"/>
</dbReference>
<dbReference type="Proteomes" id="UP000002012">
    <property type="component" value="Chromosome"/>
</dbReference>
<dbReference type="eggNOG" id="COG1434">
    <property type="taxonomic scope" value="Bacteria"/>
</dbReference>
<dbReference type="PANTHER" id="PTHR30336">
    <property type="entry name" value="INNER MEMBRANE PROTEIN, PROBABLE PERMEASE"/>
    <property type="match status" value="1"/>
</dbReference>
<keyword evidence="3" id="KW-1185">Reference proteome</keyword>